<dbReference type="PANTHER" id="PTHR43248:SF25">
    <property type="entry name" value="AB HYDROLASE-1 DOMAIN-CONTAINING PROTEIN-RELATED"/>
    <property type="match status" value="1"/>
</dbReference>
<keyword evidence="2" id="KW-0378">Hydrolase</keyword>
<feature type="domain" description="AB hydrolase-1" evidence="3">
    <location>
        <begin position="136"/>
        <end position="294"/>
    </location>
</feature>
<dbReference type="Proteomes" id="UP000293360">
    <property type="component" value="Unassembled WGS sequence"/>
</dbReference>
<dbReference type="OrthoDB" id="425534at2759"/>
<dbReference type="AlphaFoldDB" id="A0A4Q4SWJ2"/>
<accession>A0A4Q4SWJ2</accession>
<dbReference type="EMBL" id="QJNU01000980">
    <property type="protein sequence ID" value="RYO81646.1"/>
    <property type="molecule type" value="Genomic_DNA"/>
</dbReference>
<keyword evidence="5" id="KW-1185">Reference proteome</keyword>
<name>A0A4Q4SWJ2_9PEZI</name>
<dbReference type="STRING" id="155417.A0A4Q4SWJ2"/>
<dbReference type="InterPro" id="IPR029058">
    <property type="entry name" value="AB_hydrolase_fold"/>
</dbReference>
<dbReference type="Gene3D" id="3.40.50.1820">
    <property type="entry name" value="alpha/beta hydrolase"/>
    <property type="match status" value="1"/>
</dbReference>
<dbReference type="GO" id="GO:0016787">
    <property type="term" value="F:hydrolase activity"/>
    <property type="evidence" value="ECO:0007669"/>
    <property type="project" value="UniProtKB-KW"/>
</dbReference>
<reference evidence="4 5" key="1">
    <citation type="submission" date="2018-06" db="EMBL/GenBank/DDBJ databases">
        <title>Complete Genomes of Monosporascus.</title>
        <authorList>
            <person name="Robinson A.J."/>
            <person name="Natvig D.O."/>
        </authorList>
    </citation>
    <scope>NUCLEOTIDE SEQUENCE [LARGE SCALE GENOMIC DNA]</scope>
    <source>
        <strain evidence="4 5">CBS 110550</strain>
    </source>
</reference>
<organism evidence="4 5">
    <name type="scientific">Monosporascus ibericus</name>
    <dbReference type="NCBI Taxonomy" id="155417"/>
    <lineage>
        <taxon>Eukaryota</taxon>
        <taxon>Fungi</taxon>
        <taxon>Dikarya</taxon>
        <taxon>Ascomycota</taxon>
        <taxon>Pezizomycotina</taxon>
        <taxon>Sordariomycetes</taxon>
        <taxon>Xylariomycetidae</taxon>
        <taxon>Xylariales</taxon>
        <taxon>Xylariales incertae sedis</taxon>
        <taxon>Monosporascus</taxon>
    </lineage>
</organism>
<dbReference type="SUPFAM" id="SSF53474">
    <property type="entry name" value="alpha/beta-Hydrolases"/>
    <property type="match status" value="1"/>
</dbReference>
<dbReference type="PANTHER" id="PTHR43248">
    <property type="entry name" value="2-SUCCINYL-6-HYDROXY-2,4-CYCLOHEXADIENE-1-CARBOXYLATE SYNTHASE"/>
    <property type="match status" value="1"/>
</dbReference>
<dbReference type="InterPro" id="IPR000073">
    <property type="entry name" value="AB_hydrolase_1"/>
</dbReference>
<comment type="similarity">
    <text evidence="1">Belongs to the peptidase S33 family.</text>
</comment>
<dbReference type="Pfam" id="PF00561">
    <property type="entry name" value="Abhydrolase_1"/>
    <property type="match status" value="1"/>
</dbReference>
<evidence type="ECO:0000256" key="2">
    <source>
        <dbReference type="ARBA" id="ARBA00022801"/>
    </source>
</evidence>
<evidence type="ECO:0000313" key="5">
    <source>
        <dbReference type="Proteomes" id="UP000293360"/>
    </source>
</evidence>
<sequence>MHSAHPKPYGHDMANAEHQQTALQSPARGQSRGLATRLLVGLLAGALLVRSFFDVKSWQVLASSDDVRSKHAARSKLEWSDIEPSRKLRWHPCYEGEYECARLDVPTDWLEPSDHAKVTLAVMRLKATDTSDYKGPVFFNPGGPGGSGIFAMQDRGALLQTIIGKNHDLVAFDPRGVGASVPRVDCWDLPEKRRLWAMQDVGVVNAHPGTVNDAFARATAFSQMCERTMNASGLLSYLSTASHARDMLEILQQMGEVKLKYWGFSYGTILGGVFASMYPDKVERLVSDGNVDYREWHWDSHINFLRDTDRVMNAFYDYCHSAGPEDCAFYAESPGAIEQRLSCLLEEIRKYPVVVPASDSGPGMPQLVTWSNVKRLISSALYQPIHMFKKFARVLKALEEGDGVPFYELAGTGQSTPPICSIEAVPPNVPKVESANDDAFPAIMCADRPRALTEIG</sequence>
<protein>
    <recommendedName>
        <fullName evidence="3">AB hydrolase-1 domain-containing protein</fullName>
    </recommendedName>
</protein>
<evidence type="ECO:0000259" key="3">
    <source>
        <dbReference type="Pfam" id="PF00561"/>
    </source>
</evidence>
<evidence type="ECO:0000256" key="1">
    <source>
        <dbReference type="ARBA" id="ARBA00010088"/>
    </source>
</evidence>
<dbReference type="InterPro" id="IPR051601">
    <property type="entry name" value="Serine_prot/Carboxylest_S33"/>
</dbReference>
<comment type="caution">
    <text evidence="4">The sequence shown here is derived from an EMBL/GenBank/DDBJ whole genome shotgun (WGS) entry which is preliminary data.</text>
</comment>
<proteinExistence type="inferred from homology"/>
<gene>
    <name evidence="4" type="ORF">DL764_009733</name>
</gene>
<evidence type="ECO:0000313" key="4">
    <source>
        <dbReference type="EMBL" id="RYO81646.1"/>
    </source>
</evidence>